<dbReference type="Gene3D" id="1.20.1260.10">
    <property type="match status" value="1"/>
</dbReference>
<dbReference type="AlphaFoldDB" id="A0A839RR38"/>
<evidence type="ECO:0000256" key="1">
    <source>
        <dbReference type="SAM" id="MobiDB-lite"/>
    </source>
</evidence>
<sequence>MHDAEEFPGLSRRAVFQVTALLLAGAVIPGCATEISEPEPDPLIAQRELALRDARAAAAQDFSDTEWAAAVADQRAAHATALDTEIRRLARPSTDTAETESGDGEPDGGAAPVSTTELEAYLEDSSRSARDAVSALIGYRAGLLSSVSANCATYFALATEQSPPAASVPDALAIAGDPGLDSLRTALEREHAAVFSYGVVAAFSLSERREFTAAGAEEHRARRDAVSGLLARAGGEIPLAAPAYELPVNVDSPVTAAELAVFAEQECAAAWRAVTERADNGDLREFSVGALTECALRTARWRGVLGAAPIPDPFPGELV</sequence>
<dbReference type="OrthoDB" id="5192349at2"/>
<dbReference type="InterPro" id="IPR029447">
    <property type="entry name" value="DUF4439"/>
</dbReference>
<feature type="domain" description="DUF4439" evidence="2">
    <location>
        <begin position="183"/>
        <end position="316"/>
    </location>
</feature>
<dbReference type="Proteomes" id="UP000567922">
    <property type="component" value="Unassembled WGS sequence"/>
</dbReference>
<dbReference type="CDD" id="cd00657">
    <property type="entry name" value="Ferritin_like"/>
    <property type="match status" value="1"/>
</dbReference>
<organism evidence="3 4">
    <name type="scientific">Hoyosella altamirensis</name>
    <dbReference type="NCBI Taxonomy" id="616997"/>
    <lineage>
        <taxon>Bacteria</taxon>
        <taxon>Bacillati</taxon>
        <taxon>Actinomycetota</taxon>
        <taxon>Actinomycetes</taxon>
        <taxon>Mycobacteriales</taxon>
        <taxon>Hoyosellaceae</taxon>
        <taxon>Hoyosella</taxon>
    </lineage>
</organism>
<gene>
    <name evidence="3" type="ORF">FHU29_003043</name>
</gene>
<dbReference type="InterPro" id="IPR009078">
    <property type="entry name" value="Ferritin-like_SF"/>
</dbReference>
<evidence type="ECO:0000259" key="2">
    <source>
        <dbReference type="Pfam" id="PF14530"/>
    </source>
</evidence>
<accession>A0A839RR38</accession>
<feature type="compositionally biased region" description="Acidic residues" evidence="1">
    <location>
        <begin position="97"/>
        <end position="106"/>
    </location>
</feature>
<protein>
    <recommendedName>
        <fullName evidence="2">DUF4439 domain-containing protein</fullName>
    </recommendedName>
</protein>
<proteinExistence type="predicted"/>
<comment type="caution">
    <text evidence="3">The sequence shown here is derived from an EMBL/GenBank/DDBJ whole genome shotgun (WGS) entry which is preliminary data.</text>
</comment>
<dbReference type="SUPFAM" id="SSF47240">
    <property type="entry name" value="Ferritin-like"/>
    <property type="match status" value="1"/>
</dbReference>
<evidence type="ECO:0000313" key="3">
    <source>
        <dbReference type="EMBL" id="MBB3038574.1"/>
    </source>
</evidence>
<dbReference type="RefSeq" id="WP_064440494.1">
    <property type="nucleotide sequence ID" value="NZ_BDDI01000008.1"/>
</dbReference>
<name>A0A839RR38_9ACTN</name>
<evidence type="ECO:0000313" key="4">
    <source>
        <dbReference type="Proteomes" id="UP000567922"/>
    </source>
</evidence>
<dbReference type="InterPro" id="IPR012347">
    <property type="entry name" value="Ferritin-like"/>
</dbReference>
<dbReference type="EMBL" id="JACHWS010000003">
    <property type="protein sequence ID" value="MBB3038574.1"/>
    <property type="molecule type" value="Genomic_DNA"/>
</dbReference>
<feature type="region of interest" description="Disordered" evidence="1">
    <location>
        <begin position="86"/>
        <end position="112"/>
    </location>
</feature>
<dbReference type="Pfam" id="PF14530">
    <property type="entry name" value="DUF4439"/>
    <property type="match status" value="1"/>
</dbReference>
<keyword evidence="4" id="KW-1185">Reference proteome</keyword>
<reference evidence="3 4" key="1">
    <citation type="submission" date="2020-08" db="EMBL/GenBank/DDBJ databases">
        <title>Sequencing the genomes of 1000 actinobacteria strains.</title>
        <authorList>
            <person name="Klenk H.-P."/>
        </authorList>
    </citation>
    <scope>NUCLEOTIDE SEQUENCE [LARGE SCALE GENOMIC DNA]</scope>
    <source>
        <strain evidence="3 4">DSM 45258</strain>
    </source>
</reference>